<proteinExistence type="predicted"/>
<feature type="non-terminal residue" evidence="1">
    <location>
        <position position="1"/>
    </location>
</feature>
<evidence type="ECO:0000313" key="1">
    <source>
        <dbReference type="EMBL" id="SUZ11431.1"/>
    </source>
</evidence>
<reference evidence="1" key="1">
    <citation type="submission" date="2018-07" db="EMBL/GenBank/DDBJ databases">
        <authorList>
            <person name="Quirk P.G."/>
            <person name="Krulwich T.A."/>
        </authorList>
    </citation>
    <scope>NUCLEOTIDE SEQUENCE</scope>
    <source>
        <strain evidence="1">96224</strain>
    </source>
</reference>
<dbReference type="EMBL" id="UIGY01000126">
    <property type="protein sequence ID" value="SUZ11431.1"/>
    <property type="molecule type" value="Genomic_DNA"/>
</dbReference>
<name>A0A381LEC3_BLUGR</name>
<protein>
    <submittedName>
        <fullName evidence="1">Bgt-20182</fullName>
    </submittedName>
</protein>
<accession>A0A381LEC3</accession>
<sequence>KGQSINHDAIISFQLATNSGWSEKVTVSCGIVENGTFPGDICLGQTIYH</sequence>
<gene>
    <name evidence="1" type="ORF">BGT96224V2_LOCUS4573</name>
</gene>
<organism evidence="1">
    <name type="scientific">Blumeria graminis f. sp. tritici 96224</name>
    <dbReference type="NCBI Taxonomy" id="1268274"/>
    <lineage>
        <taxon>Eukaryota</taxon>
        <taxon>Fungi</taxon>
        <taxon>Dikarya</taxon>
        <taxon>Ascomycota</taxon>
        <taxon>Pezizomycotina</taxon>
        <taxon>Leotiomycetes</taxon>
        <taxon>Erysiphales</taxon>
        <taxon>Erysiphaceae</taxon>
        <taxon>Blumeria</taxon>
    </lineage>
</organism>
<dbReference type="AlphaFoldDB" id="A0A381LEC3"/>